<reference evidence="5 6" key="1">
    <citation type="journal article" date="2018" name="Proc. Natl. Acad. Sci. U.S.A.">
        <title>Draft genome sequence of Camellia sinensis var. sinensis provides insights into the evolution of the tea genome and tea quality.</title>
        <authorList>
            <person name="Wei C."/>
            <person name="Yang H."/>
            <person name="Wang S."/>
            <person name="Zhao J."/>
            <person name="Liu C."/>
            <person name="Gao L."/>
            <person name="Xia E."/>
            <person name="Lu Y."/>
            <person name="Tai Y."/>
            <person name="She G."/>
            <person name="Sun J."/>
            <person name="Cao H."/>
            <person name="Tong W."/>
            <person name="Gao Q."/>
            <person name="Li Y."/>
            <person name="Deng W."/>
            <person name="Jiang X."/>
            <person name="Wang W."/>
            <person name="Chen Q."/>
            <person name="Zhang S."/>
            <person name="Li H."/>
            <person name="Wu J."/>
            <person name="Wang P."/>
            <person name="Li P."/>
            <person name="Shi C."/>
            <person name="Zheng F."/>
            <person name="Jian J."/>
            <person name="Huang B."/>
            <person name="Shan D."/>
            <person name="Shi M."/>
            <person name="Fang C."/>
            <person name="Yue Y."/>
            <person name="Li F."/>
            <person name="Li D."/>
            <person name="Wei S."/>
            <person name="Han B."/>
            <person name="Jiang C."/>
            <person name="Yin Y."/>
            <person name="Xia T."/>
            <person name="Zhang Z."/>
            <person name="Bennetzen J.L."/>
            <person name="Zhao S."/>
            <person name="Wan X."/>
        </authorList>
    </citation>
    <scope>NUCLEOTIDE SEQUENCE [LARGE SCALE GENOMIC DNA]</scope>
    <source>
        <strain evidence="6">cv. Shuchazao</strain>
        <tissue evidence="5">Leaf</tissue>
    </source>
</reference>
<dbReference type="EMBL" id="SDRB02001281">
    <property type="protein sequence ID" value="THG21691.1"/>
    <property type="molecule type" value="Genomic_DNA"/>
</dbReference>
<organism evidence="5 6">
    <name type="scientific">Camellia sinensis var. sinensis</name>
    <name type="common">China tea</name>
    <dbReference type="NCBI Taxonomy" id="542762"/>
    <lineage>
        <taxon>Eukaryota</taxon>
        <taxon>Viridiplantae</taxon>
        <taxon>Streptophyta</taxon>
        <taxon>Embryophyta</taxon>
        <taxon>Tracheophyta</taxon>
        <taxon>Spermatophyta</taxon>
        <taxon>Magnoliopsida</taxon>
        <taxon>eudicotyledons</taxon>
        <taxon>Gunneridae</taxon>
        <taxon>Pentapetalae</taxon>
        <taxon>asterids</taxon>
        <taxon>Ericales</taxon>
        <taxon>Theaceae</taxon>
        <taxon>Camellia</taxon>
    </lineage>
</organism>
<sequence length="468" mass="51253">MKVVVTSRQTIKPSSPTPQHLCQLKLSFLDQIQQPHFVPFIYFYASSNSGLNKATNDRRRSEKLKKSLSETLSWFYPLAGRVKDNLFFDCNDQGVPFFEAQVQSSLDHVVGQSNSDSQLNYLFPYPDFDDAGDLLLAVQLNFFDCGGMAIGLCTSHKIADALSIVMFMKFWATVSRGDHSNLVYPQFGSANIFPPTLNPNTNHHKHGVGTTKNKISAKSFVFSDSAICTLKAKYSPTTTTATTVTANNKTIHNNPTRVEALSTFIWCRYKAATRGEMACGEGIGYPVIQGVNLRTRLNPPLPNSYYGNLSRFAIAILAPPALEKGAIGEDRGSLVTQMRDGIRKVNIDYVRKLQEGGGGMGGLNSKNEEGGNKGGEKGGGGGDAVFTLVFSSIARFPLYKTDFGWGRPVWVTFGVVNLDNVVVFFPTKSGDGIEALICMNKGDLAKLETDKEFLSFVSNPKFPLLSSL</sequence>
<proteinExistence type="inferred from homology"/>
<comment type="similarity">
    <text evidence="1">Belongs to the plant acyltransferase family.</text>
</comment>
<dbReference type="Pfam" id="PF02458">
    <property type="entry name" value="Transferase"/>
    <property type="match status" value="1"/>
</dbReference>
<dbReference type="STRING" id="542762.A0A4S4EXD9"/>
<keyword evidence="3" id="KW-0012">Acyltransferase</keyword>
<name>A0A4S4EXD9_CAMSN</name>
<dbReference type="Gene3D" id="3.30.559.10">
    <property type="entry name" value="Chloramphenicol acetyltransferase-like domain"/>
    <property type="match status" value="2"/>
</dbReference>
<evidence type="ECO:0000256" key="2">
    <source>
        <dbReference type="ARBA" id="ARBA00022679"/>
    </source>
</evidence>
<protein>
    <submittedName>
        <fullName evidence="5">Uncharacterized protein</fullName>
    </submittedName>
</protein>
<gene>
    <name evidence="5" type="ORF">TEA_004303</name>
</gene>
<evidence type="ECO:0000256" key="1">
    <source>
        <dbReference type="ARBA" id="ARBA00009861"/>
    </source>
</evidence>
<keyword evidence="6" id="KW-1185">Reference proteome</keyword>
<dbReference type="AlphaFoldDB" id="A0A4S4EXD9"/>
<feature type="compositionally biased region" description="Basic and acidic residues" evidence="4">
    <location>
        <begin position="366"/>
        <end position="376"/>
    </location>
</feature>
<dbReference type="InterPro" id="IPR023213">
    <property type="entry name" value="CAT-like_dom_sf"/>
</dbReference>
<evidence type="ECO:0000313" key="6">
    <source>
        <dbReference type="Proteomes" id="UP000306102"/>
    </source>
</evidence>
<evidence type="ECO:0000256" key="3">
    <source>
        <dbReference type="ARBA" id="ARBA00023315"/>
    </source>
</evidence>
<dbReference type="Proteomes" id="UP000306102">
    <property type="component" value="Unassembled WGS sequence"/>
</dbReference>
<dbReference type="PANTHER" id="PTHR31623">
    <property type="entry name" value="F21J9.9"/>
    <property type="match status" value="1"/>
</dbReference>
<feature type="region of interest" description="Disordered" evidence="4">
    <location>
        <begin position="359"/>
        <end position="378"/>
    </location>
</feature>
<dbReference type="PANTHER" id="PTHR31623:SF17">
    <property type="entry name" value="F21J9.9"/>
    <property type="match status" value="1"/>
</dbReference>
<accession>A0A4S4EXD9</accession>
<comment type="caution">
    <text evidence="5">The sequence shown here is derived from an EMBL/GenBank/DDBJ whole genome shotgun (WGS) entry which is preliminary data.</text>
</comment>
<keyword evidence="2" id="KW-0808">Transferase</keyword>
<evidence type="ECO:0000256" key="4">
    <source>
        <dbReference type="SAM" id="MobiDB-lite"/>
    </source>
</evidence>
<dbReference type="GO" id="GO:0016746">
    <property type="term" value="F:acyltransferase activity"/>
    <property type="evidence" value="ECO:0007669"/>
    <property type="project" value="UniProtKB-KW"/>
</dbReference>
<evidence type="ECO:0000313" key="5">
    <source>
        <dbReference type="EMBL" id="THG21691.1"/>
    </source>
</evidence>